<accession>A0A8H3D8E6</accession>
<dbReference type="GO" id="GO:0046872">
    <property type="term" value="F:metal ion binding"/>
    <property type="evidence" value="ECO:0007669"/>
    <property type="project" value="UniProtKB-KW"/>
</dbReference>
<feature type="region of interest" description="Disordered" evidence="10">
    <location>
        <begin position="445"/>
        <end position="466"/>
    </location>
</feature>
<dbReference type="InterPro" id="IPR005140">
    <property type="entry name" value="eRF1_Pelota-like_N"/>
</dbReference>
<dbReference type="Gene3D" id="2.30.30.870">
    <property type="entry name" value="Pelota, domain A"/>
    <property type="match status" value="1"/>
</dbReference>
<dbReference type="InterPro" id="IPR005142">
    <property type="entry name" value="eRF1_3"/>
</dbReference>
<feature type="domain" description="eRF1/Pelota-like N-terminal" evidence="11">
    <location>
        <begin position="1"/>
        <end position="149"/>
    </location>
</feature>
<dbReference type="GO" id="GO:0071025">
    <property type="term" value="P:RNA surveillance"/>
    <property type="evidence" value="ECO:0007669"/>
    <property type="project" value="InterPro"/>
</dbReference>
<dbReference type="SMART" id="SM01194">
    <property type="entry name" value="eRF1_1"/>
    <property type="match status" value="1"/>
</dbReference>
<evidence type="ECO:0000256" key="8">
    <source>
        <dbReference type="ARBA" id="ARBA00023254"/>
    </source>
</evidence>
<evidence type="ECO:0000256" key="9">
    <source>
        <dbReference type="ARBA" id="ARBA00023306"/>
    </source>
</evidence>
<dbReference type="GO" id="GO:0070481">
    <property type="term" value="P:nuclear-transcribed mRNA catabolic process, non-stop decay"/>
    <property type="evidence" value="ECO:0007669"/>
    <property type="project" value="InterPro"/>
</dbReference>
<evidence type="ECO:0000256" key="5">
    <source>
        <dbReference type="ARBA" id="ARBA00022618"/>
    </source>
</evidence>
<dbReference type="EMBL" id="CAJMWY010003974">
    <property type="protein sequence ID" value="CAE6512289.1"/>
    <property type="molecule type" value="Genomic_DNA"/>
</dbReference>
<evidence type="ECO:0000256" key="7">
    <source>
        <dbReference type="ARBA" id="ARBA00022776"/>
    </source>
</evidence>
<gene>
    <name evidence="12" type="ORF">RDB_LOCUS140062</name>
</gene>
<keyword evidence="4" id="KW-0963">Cytoplasm</keyword>
<dbReference type="InterPro" id="IPR038069">
    <property type="entry name" value="Pelota/DOM34_N"/>
</dbReference>
<dbReference type="SUPFAM" id="SSF159065">
    <property type="entry name" value="Dom34/Pelota N-terminal domain-like"/>
    <property type="match status" value="1"/>
</dbReference>
<dbReference type="InterPro" id="IPR042226">
    <property type="entry name" value="eFR1_2_sf"/>
</dbReference>
<dbReference type="GO" id="GO:0070966">
    <property type="term" value="P:nuclear-transcribed mRNA catabolic process, no-go decay"/>
    <property type="evidence" value="ECO:0007669"/>
    <property type="project" value="InterPro"/>
</dbReference>
<organism evidence="12 13">
    <name type="scientific">Rhizoctonia solani</name>
    <dbReference type="NCBI Taxonomy" id="456999"/>
    <lineage>
        <taxon>Eukaryota</taxon>
        <taxon>Fungi</taxon>
        <taxon>Dikarya</taxon>
        <taxon>Basidiomycota</taxon>
        <taxon>Agaricomycotina</taxon>
        <taxon>Agaricomycetes</taxon>
        <taxon>Cantharellales</taxon>
        <taxon>Ceratobasidiaceae</taxon>
        <taxon>Rhizoctonia</taxon>
    </lineage>
</organism>
<comment type="subcellular location">
    <subcellularLocation>
        <location evidence="2">Cytoplasm</location>
    </subcellularLocation>
</comment>
<dbReference type="Gene3D" id="3.30.420.60">
    <property type="entry name" value="eRF1 domain 2"/>
    <property type="match status" value="1"/>
</dbReference>
<dbReference type="PANTHER" id="PTHR10853">
    <property type="entry name" value="PELOTA"/>
    <property type="match status" value="1"/>
</dbReference>
<reference evidence="12" key="1">
    <citation type="submission" date="2021-01" db="EMBL/GenBank/DDBJ databases">
        <authorList>
            <person name="Kaushik A."/>
        </authorList>
    </citation>
    <scope>NUCLEOTIDE SEQUENCE</scope>
    <source>
        <strain evidence="12">AG4-RS23</strain>
    </source>
</reference>
<keyword evidence="6" id="KW-0479">Metal-binding</keyword>
<comment type="cofactor">
    <cofactor evidence="1">
        <name>a divalent metal cation</name>
        <dbReference type="ChEBI" id="CHEBI:60240"/>
    </cofactor>
</comment>
<dbReference type="GO" id="GO:1990533">
    <property type="term" value="C:Dom34-Hbs1 complex"/>
    <property type="evidence" value="ECO:0007669"/>
    <property type="project" value="UniProtKB-ARBA"/>
</dbReference>
<comment type="similarity">
    <text evidence="3">Belongs to the eukaryotic release factor 1 family. Pelota subfamily.</text>
</comment>
<protein>
    <recommendedName>
        <fullName evidence="11">eRF1/Pelota-like N-terminal domain-containing protein</fullName>
    </recommendedName>
</protein>
<keyword evidence="9" id="KW-0131">Cell cycle</keyword>
<dbReference type="PANTHER" id="PTHR10853:SF0">
    <property type="entry name" value="PROTEIN PELOTA HOMOLOG"/>
    <property type="match status" value="1"/>
</dbReference>
<sequence length="466" mass="51583">MQLVGRRIEKDGTGYVTLVPQDDEDMWHIYNLIQEGDEVRAAAVRRVQSVTSTGSTSSERVHLHLTLRVTKIEFSSSSNSAAGADAAQTSNGPAIPTASLSISGRVSQENRHVKMGAFHTLDLEAHRNVKIIKEHWDSIALQRVEEAIVPGRGAEVGAIVCGEGTAAICLLSEHMTVIRQRIEVPVPRKRMGSSTLHEKGLAKFYEALYAAFLRHIPVESLRVIVIASPGFTKDSVYDYIFQEATRTSNKTILQARHKFVRIHVSSPHVHSLVDVLKSPEINVQLKETKFAREGIMLDKFFKMLGNDEMRAWYGPDHVALAADRGAVGTLLISDELFRSGDVNERKKYVALVESVREKRGEVLIFSSMHETGQRTYYLSLPHSGYIQPTPHDITGGSNSINSLLPWPNVLLTWHATCYLTELNQLTGVAAILTFPLDVEVVEAEEQAAKDEEEARALAETEGADQG</sequence>
<dbReference type="Proteomes" id="UP000663861">
    <property type="component" value="Unassembled WGS sequence"/>
</dbReference>
<dbReference type="NCBIfam" id="TIGR00111">
    <property type="entry name" value="pelota"/>
    <property type="match status" value="1"/>
</dbReference>
<keyword evidence="7" id="KW-0498">Mitosis</keyword>
<dbReference type="GO" id="GO:0006412">
    <property type="term" value="P:translation"/>
    <property type="evidence" value="ECO:0007669"/>
    <property type="project" value="UniProtKB-ARBA"/>
</dbReference>
<evidence type="ECO:0000313" key="12">
    <source>
        <dbReference type="EMBL" id="CAE6512289.1"/>
    </source>
</evidence>
<dbReference type="FunFam" id="3.30.420.60:FF:000004">
    <property type="entry name" value="Protein DOM34 homolog"/>
    <property type="match status" value="1"/>
</dbReference>
<dbReference type="Pfam" id="PF03465">
    <property type="entry name" value="eRF1_3"/>
    <property type="match status" value="1"/>
</dbReference>
<proteinExistence type="inferred from homology"/>
<evidence type="ECO:0000256" key="6">
    <source>
        <dbReference type="ARBA" id="ARBA00022723"/>
    </source>
</evidence>
<evidence type="ECO:0000256" key="10">
    <source>
        <dbReference type="SAM" id="MobiDB-lite"/>
    </source>
</evidence>
<evidence type="ECO:0000256" key="1">
    <source>
        <dbReference type="ARBA" id="ARBA00001968"/>
    </source>
</evidence>
<feature type="compositionally biased region" description="Basic and acidic residues" evidence="10">
    <location>
        <begin position="446"/>
        <end position="458"/>
    </location>
</feature>
<dbReference type="GO" id="GO:0070651">
    <property type="term" value="P:nonfunctional rRNA decay"/>
    <property type="evidence" value="ECO:0007669"/>
    <property type="project" value="TreeGrafter"/>
</dbReference>
<name>A0A8H3D8E6_9AGAM</name>
<dbReference type="GO" id="GO:0032790">
    <property type="term" value="P:ribosome disassembly"/>
    <property type="evidence" value="ECO:0007669"/>
    <property type="project" value="TreeGrafter"/>
</dbReference>
<dbReference type="GO" id="GO:0051321">
    <property type="term" value="P:meiotic cell cycle"/>
    <property type="evidence" value="ECO:0007669"/>
    <property type="project" value="UniProtKB-KW"/>
</dbReference>
<keyword evidence="5" id="KW-0132">Cell division</keyword>
<dbReference type="FunFam" id="3.30.1330.30:FF:000008">
    <property type="entry name" value="Protein pelota homolog"/>
    <property type="match status" value="1"/>
</dbReference>
<dbReference type="InterPro" id="IPR029064">
    <property type="entry name" value="Ribosomal_eL30-like_sf"/>
</dbReference>
<dbReference type="FunFam" id="2.30.30.870:FF:000001">
    <property type="entry name" value="Protein pelota homolog"/>
    <property type="match status" value="1"/>
</dbReference>
<dbReference type="InterPro" id="IPR058547">
    <property type="entry name" value="Pelota_N"/>
</dbReference>
<dbReference type="AlphaFoldDB" id="A0A8H3D8E6"/>
<dbReference type="InterPro" id="IPR004405">
    <property type="entry name" value="TF_pelota"/>
</dbReference>
<dbReference type="SUPFAM" id="SSF55315">
    <property type="entry name" value="L30e-like"/>
    <property type="match status" value="1"/>
</dbReference>
<dbReference type="InterPro" id="IPR005141">
    <property type="entry name" value="eRF1_2"/>
</dbReference>
<evidence type="ECO:0000256" key="2">
    <source>
        <dbReference type="ARBA" id="ARBA00004496"/>
    </source>
</evidence>
<evidence type="ECO:0000256" key="4">
    <source>
        <dbReference type="ARBA" id="ARBA00022490"/>
    </source>
</evidence>
<comment type="caution">
    <text evidence="12">The sequence shown here is derived from an EMBL/GenBank/DDBJ whole genome shotgun (WGS) entry which is preliminary data.</text>
</comment>
<dbReference type="Pfam" id="PF03464">
    <property type="entry name" value="eRF1_2"/>
    <property type="match status" value="1"/>
</dbReference>
<dbReference type="Gene3D" id="3.30.1330.30">
    <property type="match status" value="1"/>
</dbReference>
<evidence type="ECO:0000259" key="11">
    <source>
        <dbReference type="SMART" id="SM01194"/>
    </source>
</evidence>
<dbReference type="GO" id="GO:0051301">
    <property type="term" value="P:cell division"/>
    <property type="evidence" value="ECO:0007669"/>
    <property type="project" value="UniProtKB-KW"/>
</dbReference>
<keyword evidence="8" id="KW-0469">Meiosis</keyword>
<dbReference type="Pfam" id="PF26356">
    <property type="entry name" value="Pelota_N"/>
    <property type="match status" value="1"/>
</dbReference>
<evidence type="ECO:0000256" key="3">
    <source>
        <dbReference type="ARBA" id="ARBA00009504"/>
    </source>
</evidence>
<dbReference type="GO" id="GO:0005737">
    <property type="term" value="C:cytoplasm"/>
    <property type="evidence" value="ECO:0007669"/>
    <property type="project" value="UniProtKB-SubCell"/>
</dbReference>
<evidence type="ECO:0000313" key="13">
    <source>
        <dbReference type="Proteomes" id="UP000663861"/>
    </source>
</evidence>
<dbReference type="SUPFAM" id="SSF53137">
    <property type="entry name" value="Translational machinery components"/>
    <property type="match status" value="1"/>
</dbReference>